<name>A0A1F5GAS5_9BACT</name>
<organism evidence="3 4">
    <name type="scientific">Candidatus Curtissbacteria bacterium RIFCSPHIGHO2_02_FULL_40_16b</name>
    <dbReference type="NCBI Taxonomy" id="1797714"/>
    <lineage>
        <taxon>Bacteria</taxon>
        <taxon>Candidatus Curtissiibacteriota</taxon>
    </lineage>
</organism>
<keyword evidence="2" id="KW-0812">Transmembrane</keyword>
<sequence>MPAPAEKKSIDDRPVELEEESRHDEKKDDADHGKRSAKEKDDQQNGKVDKAKIDQALAPLREALQASEPSSQKPQEQKVRGLDLKKTSPHNGVEVLKTGEDKYLINGITSFDKVSLQKVFNEHGINVDLVFPGDWGTRSEISQRQWLREQGITVVTPLRGGEVNDFLADLPDEGAVSGDLGNYIREIKRIATGARSSQDKNSALQNIEQELTTAKLRGGLAASEDSISQVQEALSKGINDIGVEAMRDSRGAGYLEDELGRVPMFEKDQLEINAKEATDKLLSFAKEGRATGAEWDEALKNVKEMVQQVKDLAGAPEPKNYGQAHNITKGIRDAIARNIDGFDKLPDETIRNELKSAEIHLKTLDHKFQALLNSKNKQEPHALVGDIDSDAALYLKQITAGYGVGIDRAKRSIWQRAQGEDPQGIREWRALRSIESLDESIRVQQLTETPVIWREVPDKLASVYTQMESMDFTVEELQVVTSQAIQLVRSVTPDDPEGRELRDKLVDQLEAFRGFHSMRITMERNDMDPERMLEIFKQYFDDETWQHFAERFAKDSRSREFLVLKKDEHGDFLDNKGNVTKDENAAARENINVFDVAFSQYSERLRQERIKMNMVEELTKHAIENPLGAGAVSEIEKGMRIRLSIEQKADLENLRQYFVRKTQEKINETQELKGRSVDEVWGRKREINGVECLRGFYGITHQIVQDWSAKETLQGAFGNVSEKDLKDLMLHFGMDPSNKDDFEKARGEFLNKDFLQIRRGEMLQELEKELNEQDVRVDLKDGTTRKLDLVDLMQSGFLESVDSNAYYTTWMFEWSNYDGIRIYSRDTVSNLDDDFESLVFHQNTNMFYGRHIDHIWEFYHDTNENRGRPKENDVNRIWKQYLPGKHHYLFPQNSTMVRWTEHFMNAEQKATLQRRTEEMMRQYDFDNEKYHEDYVGWMRNAAMMDMIESGEVSMSAADNNVKFSEIMKQGKVRKFEMIDVFVDRNKHKEYAGPQAFQAYLANPTNERFIELNDKTKTFYSTRGARQFPFMTLAFRAHWDVNSKHRRRLFDTDNLTSVAAEHTAETLQSRGDMERKQVEHEKRKLLGFKSMKVGGAMGVPKVGEFETPGAFGAMLGTTPFRRLRQGLEFGRKSAWEAKHVPLVLPLFAVFGFIWGGFTEFLKQGVNQASGRQR</sequence>
<feature type="region of interest" description="Disordered" evidence="1">
    <location>
        <begin position="1"/>
        <end position="90"/>
    </location>
</feature>
<dbReference type="AlphaFoldDB" id="A0A1F5GAS5"/>
<gene>
    <name evidence="3" type="ORF">A3D04_01395</name>
</gene>
<keyword evidence="2" id="KW-1133">Transmembrane helix</keyword>
<protein>
    <submittedName>
        <fullName evidence="3">Uncharacterized protein</fullName>
    </submittedName>
</protein>
<reference evidence="3 4" key="1">
    <citation type="journal article" date="2016" name="Nat. Commun.">
        <title>Thousands of microbial genomes shed light on interconnected biogeochemical processes in an aquifer system.</title>
        <authorList>
            <person name="Anantharaman K."/>
            <person name="Brown C.T."/>
            <person name="Hug L.A."/>
            <person name="Sharon I."/>
            <person name="Castelle C.J."/>
            <person name="Probst A.J."/>
            <person name="Thomas B.C."/>
            <person name="Singh A."/>
            <person name="Wilkins M.J."/>
            <person name="Karaoz U."/>
            <person name="Brodie E.L."/>
            <person name="Williams K.H."/>
            <person name="Hubbard S.S."/>
            <person name="Banfield J.F."/>
        </authorList>
    </citation>
    <scope>NUCLEOTIDE SEQUENCE [LARGE SCALE GENOMIC DNA]</scope>
</reference>
<accession>A0A1F5GAS5</accession>
<keyword evidence="2" id="KW-0472">Membrane</keyword>
<dbReference type="EMBL" id="MFBD01000015">
    <property type="protein sequence ID" value="OGD88983.1"/>
    <property type="molecule type" value="Genomic_DNA"/>
</dbReference>
<evidence type="ECO:0000256" key="2">
    <source>
        <dbReference type="SAM" id="Phobius"/>
    </source>
</evidence>
<feature type="transmembrane region" description="Helical" evidence="2">
    <location>
        <begin position="1141"/>
        <end position="1160"/>
    </location>
</feature>
<evidence type="ECO:0000256" key="1">
    <source>
        <dbReference type="SAM" id="MobiDB-lite"/>
    </source>
</evidence>
<dbReference type="Proteomes" id="UP000177369">
    <property type="component" value="Unassembled WGS sequence"/>
</dbReference>
<evidence type="ECO:0000313" key="4">
    <source>
        <dbReference type="Proteomes" id="UP000177369"/>
    </source>
</evidence>
<evidence type="ECO:0000313" key="3">
    <source>
        <dbReference type="EMBL" id="OGD88983.1"/>
    </source>
</evidence>
<comment type="caution">
    <text evidence="3">The sequence shown here is derived from an EMBL/GenBank/DDBJ whole genome shotgun (WGS) entry which is preliminary data.</text>
</comment>
<feature type="compositionally biased region" description="Basic and acidic residues" evidence="1">
    <location>
        <begin position="1"/>
        <end position="53"/>
    </location>
</feature>
<proteinExistence type="predicted"/>
<feature type="compositionally biased region" description="Basic and acidic residues" evidence="1">
    <location>
        <begin position="75"/>
        <end position="86"/>
    </location>
</feature>